<proteinExistence type="predicted"/>
<sequence length="153" mass="17304">MAFGGCEQPATYGELVSIADLNHDASGGEKPIEETWDKWAIQLLEVEDGVVCYRGSSSSDQTRGRKKERSTGCKTARNGLKPKRRNSFKPFSGGSCRLRNQKKEWNQVYIGIEEGSSFGSLTSWERIYRGRRRDSSQAKLDQRHVTNRASSRR</sequence>
<reference evidence="2 3" key="1">
    <citation type="submission" date="2022-01" db="EMBL/GenBank/DDBJ databases">
        <authorList>
            <person name="Xiong W."/>
            <person name="Schranz E."/>
        </authorList>
    </citation>
    <scope>NUCLEOTIDE SEQUENCE [LARGE SCALE GENOMIC DNA]</scope>
</reference>
<organism evidence="2 3">
    <name type="scientific">Lactuca virosa</name>
    <dbReference type="NCBI Taxonomy" id="75947"/>
    <lineage>
        <taxon>Eukaryota</taxon>
        <taxon>Viridiplantae</taxon>
        <taxon>Streptophyta</taxon>
        <taxon>Embryophyta</taxon>
        <taxon>Tracheophyta</taxon>
        <taxon>Spermatophyta</taxon>
        <taxon>Magnoliopsida</taxon>
        <taxon>eudicotyledons</taxon>
        <taxon>Gunneridae</taxon>
        <taxon>Pentapetalae</taxon>
        <taxon>asterids</taxon>
        <taxon>campanulids</taxon>
        <taxon>Asterales</taxon>
        <taxon>Asteraceae</taxon>
        <taxon>Cichorioideae</taxon>
        <taxon>Cichorieae</taxon>
        <taxon>Lactucinae</taxon>
        <taxon>Lactuca</taxon>
    </lineage>
</organism>
<evidence type="ECO:0000313" key="3">
    <source>
        <dbReference type="Proteomes" id="UP001157418"/>
    </source>
</evidence>
<evidence type="ECO:0000256" key="1">
    <source>
        <dbReference type="SAM" id="MobiDB-lite"/>
    </source>
</evidence>
<accession>A0AAU9PSC6</accession>
<gene>
    <name evidence="2" type="ORF">LVIROSA_LOCUS38576</name>
</gene>
<comment type="caution">
    <text evidence="2">The sequence shown here is derived from an EMBL/GenBank/DDBJ whole genome shotgun (WGS) entry which is preliminary data.</text>
</comment>
<name>A0AAU9PSC6_9ASTR</name>
<evidence type="ECO:0000313" key="2">
    <source>
        <dbReference type="EMBL" id="CAH1453323.1"/>
    </source>
</evidence>
<feature type="region of interest" description="Disordered" evidence="1">
    <location>
        <begin position="54"/>
        <end position="95"/>
    </location>
</feature>
<dbReference type="EMBL" id="CAKMRJ010005745">
    <property type="protein sequence ID" value="CAH1453323.1"/>
    <property type="molecule type" value="Genomic_DNA"/>
</dbReference>
<keyword evidence="3" id="KW-1185">Reference proteome</keyword>
<dbReference type="Proteomes" id="UP001157418">
    <property type="component" value="Unassembled WGS sequence"/>
</dbReference>
<feature type="region of interest" description="Disordered" evidence="1">
    <location>
        <begin position="132"/>
        <end position="153"/>
    </location>
</feature>
<protein>
    <submittedName>
        <fullName evidence="2">Uncharacterized protein</fullName>
    </submittedName>
</protein>
<feature type="compositionally biased region" description="Basic and acidic residues" evidence="1">
    <location>
        <begin position="133"/>
        <end position="144"/>
    </location>
</feature>
<dbReference type="AlphaFoldDB" id="A0AAU9PSC6"/>